<keyword evidence="5 7" id="KW-0472">Membrane</keyword>
<sequence>MPHSIATWNYRPALAEFIGSAMLVMAIVGSGIAASSLSPNESGLQLLEMSVTTGLALTVLVLVLGPVSGGHFNPAVSLIFWVIGRRGGTGLTTGELATFVVAQVVGALSGVMLANVMFGLRPVSTATQHRASAAHLVAEVLATTILIVVILGLVRGNRVALVAPAVGSYVSAAFWFTSSTCFANPAVTVARALSDSVGGISPSSVPAFVVAQVAGAVLGLLVGAALFPVESPLRR</sequence>
<keyword evidence="4 7" id="KW-1133">Transmembrane helix</keyword>
<dbReference type="PANTHER" id="PTHR45724">
    <property type="entry name" value="AQUAPORIN NIP2-1"/>
    <property type="match status" value="1"/>
</dbReference>
<keyword evidence="2 6" id="KW-0813">Transport</keyword>
<dbReference type="Pfam" id="PF00230">
    <property type="entry name" value="MIP"/>
    <property type="match status" value="1"/>
</dbReference>
<evidence type="ECO:0000256" key="3">
    <source>
        <dbReference type="ARBA" id="ARBA00022692"/>
    </source>
</evidence>
<dbReference type="InterPro" id="IPR023271">
    <property type="entry name" value="Aquaporin-like"/>
</dbReference>
<dbReference type="InterPro" id="IPR034294">
    <property type="entry name" value="Aquaporin_transptr"/>
</dbReference>
<feature type="transmembrane region" description="Helical" evidence="7">
    <location>
        <begin position="54"/>
        <end position="84"/>
    </location>
</feature>
<dbReference type="GO" id="GO:0015267">
    <property type="term" value="F:channel activity"/>
    <property type="evidence" value="ECO:0007669"/>
    <property type="project" value="InterPro"/>
</dbReference>
<protein>
    <submittedName>
        <fullName evidence="8">Aquaporin family protein</fullName>
    </submittedName>
</protein>
<dbReference type="InterPro" id="IPR000425">
    <property type="entry name" value="MIP"/>
</dbReference>
<proteinExistence type="inferred from homology"/>
<dbReference type="Gene3D" id="1.20.1080.10">
    <property type="entry name" value="Glycerol uptake facilitator protein"/>
    <property type="match status" value="1"/>
</dbReference>
<evidence type="ECO:0000313" key="9">
    <source>
        <dbReference type="Proteomes" id="UP000550729"/>
    </source>
</evidence>
<comment type="similarity">
    <text evidence="6">Belongs to the MIP/aquaporin (TC 1.A.8) family.</text>
</comment>
<dbReference type="SUPFAM" id="SSF81338">
    <property type="entry name" value="Aquaporin-like"/>
    <property type="match status" value="1"/>
</dbReference>
<accession>A0A848KZ92</accession>
<dbReference type="PRINTS" id="PR00783">
    <property type="entry name" value="MINTRINSICP"/>
</dbReference>
<dbReference type="AlphaFoldDB" id="A0A848KZ92"/>
<dbReference type="Proteomes" id="UP000550729">
    <property type="component" value="Unassembled WGS sequence"/>
</dbReference>
<feature type="transmembrane region" description="Helical" evidence="7">
    <location>
        <begin position="96"/>
        <end position="120"/>
    </location>
</feature>
<feature type="transmembrane region" description="Helical" evidence="7">
    <location>
        <begin position="132"/>
        <end position="154"/>
    </location>
</feature>
<comment type="caution">
    <text evidence="8">The sequence shown here is derived from an EMBL/GenBank/DDBJ whole genome shotgun (WGS) entry which is preliminary data.</text>
</comment>
<dbReference type="EMBL" id="JABBNB010000029">
    <property type="protein sequence ID" value="NMO04034.1"/>
    <property type="molecule type" value="Genomic_DNA"/>
</dbReference>
<feature type="transmembrane region" description="Helical" evidence="7">
    <location>
        <begin position="166"/>
        <end position="187"/>
    </location>
</feature>
<evidence type="ECO:0000256" key="5">
    <source>
        <dbReference type="ARBA" id="ARBA00023136"/>
    </source>
</evidence>
<evidence type="ECO:0000256" key="4">
    <source>
        <dbReference type="ARBA" id="ARBA00022989"/>
    </source>
</evidence>
<reference evidence="8 9" key="1">
    <citation type="submission" date="2020-04" db="EMBL/GenBank/DDBJ databases">
        <title>Gordonia sp. nov. TBRC 11910.</title>
        <authorList>
            <person name="Suriyachadkun C."/>
        </authorList>
    </citation>
    <scope>NUCLEOTIDE SEQUENCE [LARGE SCALE GENOMIC DNA]</scope>
    <source>
        <strain evidence="8 9">TBRC 11910</strain>
    </source>
</reference>
<feature type="transmembrane region" description="Helical" evidence="7">
    <location>
        <begin position="12"/>
        <end position="34"/>
    </location>
</feature>
<gene>
    <name evidence="8" type="ORF">HH308_22730</name>
</gene>
<keyword evidence="9" id="KW-1185">Reference proteome</keyword>
<name>A0A848KZ92_9ACTN</name>
<evidence type="ECO:0000256" key="7">
    <source>
        <dbReference type="SAM" id="Phobius"/>
    </source>
</evidence>
<feature type="transmembrane region" description="Helical" evidence="7">
    <location>
        <begin position="207"/>
        <end position="229"/>
    </location>
</feature>
<evidence type="ECO:0000313" key="8">
    <source>
        <dbReference type="EMBL" id="NMO04034.1"/>
    </source>
</evidence>
<evidence type="ECO:0000256" key="1">
    <source>
        <dbReference type="ARBA" id="ARBA00004141"/>
    </source>
</evidence>
<organism evidence="8 9">
    <name type="scientific">Gordonia asplenii</name>
    <dbReference type="NCBI Taxonomy" id="2725283"/>
    <lineage>
        <taxon>Bacteria</taxon>
        <taxon>Bacillati</taxon>
        <taxon>Actinomycetota</taxon>
        <taxon>Actinomycetes</taxon>
        <taxon>Mycobacteriales</taxon>
        <taxon>Gordoniaceae</taxon>
        <taxon>Gordonia</taxon>
    </lineage>
</organism>
<evidence type="ECO:0000256" key="6">
    <source>
        <dbReference type="RuleBase" id="RU000477"/>
    </source>
</evidence>
<evidence type="ECO:0000256" key="2">
    <source>
        <dbReference type="ARBA" id="ARBA00022448"/>
    </source>
</evidence>
<dbReference type="GO" id="GO:0016020">
    <property type="term" value="C:membrane"/>
    <property type="evidence" value="ECO:0007669"/>
    <property type="project" value="UniProtKB-SubCell"/>
</dbReference>
<comment type="subcellular location">
    <subcellularLocation>
        <location evidence="1">Membrane</location>
        <topology evidence="1">Multi-pass membrane protein</topology>
    </subcellularLocation>
</comment>
<keyword evidence="3 6" id="KW-0812">Transmembrane</keyword>
<dbReference type="PANTHER" id="PTHR45724:SF13">
    <property type="entry name" value="AQUAPORIN NIP1-1-RELATED"/>
    <property type="match status" value="1"/>
</dbReference>